<dbReference type="Pfam" id="PF01425">
    <property type="entry name" value="Amidase"/>
    <property type="match status" value="1"/>
</dbReference>
<dbReference type="InterPro" id="IPR036928">
    <property type="entry name" value="AS_sf"/>
</dbReference>
<dbReference type="Gene3D" id="3.90.1300.10">
    <property type="entry name" value="Amidase signature (AS) domain"/>
    <property type="match status" value="1"/>
</dbReference>
<dbReference type="InterPro" id="IPR023631">
    <property type="entry name" value="Amidase_dom"/>
</dbReference>
<dbReference type="NCBIfam" id="NF005300">
    <property type="entry name" value="PRK06828.1"/>
    <property type="match status" value="1"/>
</dbReference>
<dbReference type="PANTHER" id="PTHR42678">
    <property type="entry name" value="AMIDASE"/>
    <property type="match status" value="1"/>
</dbReference>
<dbReference type="PANTHER" id="PTHR42678:SF34">
    <property type="entry name" value="OS04G0183300 PROTEIN"/>
    <property type="match status" value="1"/>
</dbReference>
<reference evidence="2" key="2">
    <citation type="submission" date="2024-06" db="EMBL/GenBank/DDBJ databases">
        <authorList>
            <person name="Petrova K.O."/>
            <person name="Toshchakov S.V."/>
            <person name="Boltjanskaja Y.V."/>
            <person name="Kevbrin V.V."/>
        </authorList>
    </citation>
    <scope>NUCLEOTIDE SEQUENCE</scope>
    <source>
        <strain evidence="2">Z-710</strain>
    </source>
</reference>
<feature type="domain" description="Amidase" evidence="1">
    <location>
        <begin position="35"/>
        <end position="430"/>
    </location>
</feature>
<gene>
    <name evidence="2" type="ORF">PRVXH_000933</name>
</gene>
<protein>
    <submittedName>
        <fullName evidence="2">Amidase family protein</fullName>
    </submittedName>
</protein>
<sequence length="491" mass="53048">MSENRLGFLDDSKVLEQSIMELQAAMESGKTTAKEIVMIYLKRIFLYDQSGPNINSIGELNPNAIFEAESLDKERQKKGPRSLMHGIPVVIKDNIDTAGKMRTSAGTLALKDNYPAEDAFLVKKLKQAGAIILGKANLTEFANFMSSEMPNGYSSLGGQVLNPYGLGTIDVGGSSSGSGAAVAANLACAAIGTETSGSILSPSSQNSLVGIKPTVGMVSRSGIIPISHTQDTAGPMAKSVADAVTILSVIMGTDEMDAATQTIPPGVGVDFLSFFKKDGLKNAKIGVCREFYQHLNEEKLKILETAIKDIQGCKAVIIDNLKMPSPQKPLGYDTLFYEFKHGINAYLSGTKPTQVPVRTLKDVIKFNEENKEIALKYGQNHLEMSENTNGTLNQSKYLIELIRDQHYSQKGGIDAVIEEHKLDALLFPSNYGAQLPAKAGYPSITVPGGYTKDGEPMGVTFTGKAFTEHRLVELAYSFEQATKHRVLPKLV</sequence>
<accession>A0AAU8HW60</accession>
<dbReference type="EMBL" id="CP159485">
    <property type="protein sequence ID" value="XCI29606.1"/>
    <property type="molecule type" value="Genomic_DNA"/>
</dbReference>
<name>A0AAU8HW60_9FIRM</name>
<evidence type="ECO:0000259" key="1">
    <source>
        <dbReference type="Pfam" id="PF01425"/>
    </source>
</evidence>
<evidence type="ECO:0000313" key="2">
    <source>
        <dbReference type="EMBL" id="XCI29606.1"/>
    </source>
</evidence>
<proteinExistence type="predicted"/>
<dbReference type="AlphaFoldDB" id="A0AAU8HW60"/>
<organism evidence="2">
    <name type="scientific">Proteinivorax hydrogeniformans</name>
    <dbReference type="NCBI Taxonomy" id="1826727"/>
    <lineage>
        <taxon>Bacteria</taxon>
        <taxon>Bacillati</taxon>
        <taxon>Bacillota</taxon>
        <taxon>Clostridia</taxon>
        <taxon>Eubacteriales</taxon>
        <taxon>Proteinivoracaceae</taxon>
        <taxon>Proteinivorax</taxon>
    </lineage>
</organism>
<reference evidence="2" key="1">
    <citation type="journal article" date="2018" name="Antonie Van Leeuwenhoek">
        <title>Proteinivorax hydrogeniformans sp. nov., an anaerobic, haloalkaliphilic bacterium fermenting proteinaceous compounds with high hydrogen production.</title>
        <authorList>
            <person name="Boltyanskaya Y."/>
            <person name="Detkova E."/>
            <person name="Pimenov N."/>
            <person name="Kevbrin V."/>
        </authorList>
    </citation>
    <scope>NUCLEOTIDE SEQUENCE</scope>
    <source>
        <strain evidence="2">Z-710</strain>
    </source>
</reference>
<dbReference type="SUPFAM" id="SSF75304">
    <property type="entry name" value="Amidase signature (AS) enzymes"/>
    <property type="match status" value="1"/>
</dbReference>
<dbReference type="RefSeq" id="WP_353894154.1">
    <property type="nucleotide sequence ID" value="NZ_CP159485.1"/>
</dbReference>